<organism evidence="1 2">
    <name type="scientific">Drosophila suzukii</name>
    <name type="common">Spotted-wing drosophila fruit fly</name>
    <dbReference type="NCBI Taxonomy" id="28584"/>
    <lineage>
        <taxon>Eukaryota</taxon>
        <taxon>Metazoa</taxon>
        <taxon>Ecdysozoa</taxon>
        <taxon>Arthropoda</taxon>
        <taxon>Hexapoda</taxon>
        <taxon>Insecta</taxon>
        <taxon>Pterygota</taxon>
        <taxon>Neoptera</taxon>
        <taxon>Endopterygota</taxon>
        <taxon>Diptera</taxon>
        <taxon>Brachycera</taxon>
        <taxon>Muscomorpha</taxon>
        <taxon>Ephydroidea</taxon>
        <taxon>Drosophilidae</taxon>
        <taxon>Drosophila</taxon>
        <taxon>Sophophora</taxon>
    </lineage>
</organism>
<dbReference type="AlphaFoldDB" id="A0AB39ZIG4"/>
<evidence type="ECO:0000313" key="1">
    <source>
        <dbReference type="Proteomes" id="UP001652628"/>
    </source>
</evidence>
<sequence>MLLITVNFVEQIVDSVPVEQRGPGTSVLQTYVNRGKNLRQHGSTAEKYLYIYDLQGVFEGLKESLVQSTPEGQTIGMSLIGLLGVASEFAKEDEKVHNKFTEGATQMKSKLTPATIAQESEVFNAIDKYITSNDVQRHEALMEEVLRFKNKY</sequence>
<evidence type="ECO:0000313" key="2">
    <source>
        <dbReference type="RefSeq" id="XP_016936450.3"/>
    </source>
</evidence>
<dbReference type="RefSeq" id="XP_016936450.3">
    <property type="nucleotide sequence ID" value="XM_017080961.4"/>
</dbReference>
<reference evidence="2" key="2">
    <citation type="submission" date="2025-08" db="UniProtKB">
        <authorList>
            <consortium name="RefSeq"/>
        </authorList>
    </citation>
    <scope>IDENTIFICATION</scope>
</reference>
<keyword evidence="1" id="KW-1185">Reference proteome</keyword>
<gene>
    <name evidence="2" type="primary">LOC108014765</name>
</gene>
<accession>A0AB39ZIG4</accession>
<proteinExistence type="predicted"/>
<reference evidence="1" key="1">
    <citation type="submission" date="2025-05" db="UniProtKB">
        <authorList>
            <consortium name="RefSeq"/>
        </authorList>
    </citation>
    <scope>NUCLEOTIDE SEQUENCE [LARGE SCALE GENOMIC DNA]</scope>
</reference>
<name>A0AB39ZIG4_DROSZ</name>
<protein>
    <submittedName>
        <fullName evidence="2">Uncharacterized protein</fullName>
    </submittedName>
</protein>
<dbReference type="Proteomes" id="UP001652628">
    <property type="component" value="Chromosome 2L"/>
</dbReference>
<dbReference type="GeneID" id="108014765"/>